<dbReference type="InterPro" id="IPR002586">
    <property type="entry name" value="CobQ/CobB/MinD/ParA_Nub-bd_dom"/>
</dbReference>
<evidence type="ECO:0000256" key="1">
    <source>
        <dbReference type="SAM" id="MobiDB-lite"/>
    </source>
</evidence>
<dbReference type="EMBL" id="CP051627">
    <property type="protein sequence ID" value="UPT21496.1"/>
    <property type="molecule type" value="Genomic_DNA"/>
</dbReference>
<evidence type="ECO:0000313" key="4">
    <source>
        <dbReference type="Proteomes" id="UP000832041"/>
    </source>
</evidence>
<gene>
    <name evidence="3" type="ORF">FOF52_11520</name>
</gene>
<evidence type="ECO:0000259" key="2">
    <source>
        <dbReference type="Pfam" id="PF01656"/>
    </source>
</evidence>
<proteinExistence type="predicted"/>
<feature type="compositionally biased region" description="Basic and acidic residues" evidence="1">
    <location>
        <begin position="31"/>
        <end position="44"/>
    </location>
</feature>
<evidence type="ECO:0000313" key="3">
    <source>
        <dbReference type="EMBL" id="UPT21496.1"/>
    </source>
</evidence>
<dbReference type="SUPFAM" id="SSF52540">
    <property type="entry name" value="P-loop containing nucleoside triphosphate hydrolases"/>
    <property type="match status" value="1"/>
</dbReference>
<keyword evidence="4" id="KW-1185">Reference proteome</keyword>
<dbReference type="Pfam" id="PF01656">
    <property type="entry name" value="CbiA"/>
    <property type="match status" value="1"/>
</dbReference>
<dbReference type="Gene3D" id="3.40.50.300">
    <property type="entry name" value="P-loop containing nucleotide triphosphate hydrolases"/>
    <property type="match status" value="1"/>
</dbReference>
<feature type="domain" description="CobQ/CobB/MinD/ParA nucleotide binding" evidence="2">
    <location>
        <begin position="114"/>
        <end position="325"/>
    </location>
</feature>
<reference evidence="3 4" key="1">
    <citation type="submission" date="2020-04" db="EMBL/GenBank/DDBJ databases">
        <title>Thermobifida alba genome sequencing and assembly.</title>
        <authorList>
            <person name="Luzics S."/>
            <person name="Horvath B."/>
            <person name="Nagy I."/>
            <person name="Toth A."/>
            <person name="Nagy I."/>
            <person name="Kukolya J."/>
        </authorList>
    </citation>
    <scope>NUCLEOTIDE SEQUENCE [LARGE SCALE GENOMIC DNA]</scope>
    <source>
        <strain evidence="3 4">DSM 43795</strain>
    </source>
</reference>
<sequence length="354" mass="38034">MRARSPRFAAAGRGGRKRCTVPPASSPRPGPADDSRYPDAHRPPLDPPRPGTAADLTSESLLRPARRPPSEGWRRAVFTASRGLINPGESRGERRRRELRALVCDPVVGGHHRIAVLGARNGAGRTTTAVGLGSVLAEERGDRVIAVDAAPHGGTLTERLATRLRPRLGARDLVARRETLKRYSDVRAYTGQAPSRLEFLSSGADPDARRVLSDGDYRHVAGIVERFYSVCVTDCGSGVLHPAMGAILESADQAVVVCPPSVDGMRGASALLDWLEVNGHAALARSCVVVLSRVGRTTDSDLLARHFSDRCRRVLPIPEDPHLAEGGPVDLARLRPATHLAYLELAAEVASVFR</sequence>
<organism evidence="3 4">
    <name type="scientific">Thermobifida alba</name>
    <name type="common">Thermomonospora alba</name>
    <dbReference type="NCBI Taxonomy" id="53522"/>
    <lineage>
        <taxon>Bacteria</taxon>
        <taxon>Bacillati</taxon>
        <taxon>Actinomycetota</taxon>
        <taxon>Actinomycetes</taxon>
        <taxon>Streptosporangiales</taxon>
        <taxon>Nocardiopsidaceae</taxon>
        <taxon>Thermobifida</taxon>
    </lineage>
</organism>
<dbReference type="PANTHER" id="PTHR43384:SF14">
    <property type="entry name" value="ESX-1 SECRETION-ASSOCIATED PROTEIN ESPI"/>
    <property type="match status" value="1"/>
</dbReference>
<dbReference type="Proteomes" id="UP000832041">
    <property type="component" value="Chromosome"/>
</dbReference>
<protein>
    <submittedName>
        <fullName evidence="3">MinD/ParA family protein</fullName>
    </submittedName>
</protein>
<feature type="region of interest" description="Disordered" evidence="1">
    <location>
        <begin position="1"/>
        <end position="55"/>
    </location>
</feature>
<dbReference type="InterPro" id="IPR027417">
    <property type="entry name" value="P-loop_NTPase"/>
</dbReference>
<feature type="compositionally biased region" description="Low complexity" evidence="1">
    <location>
        <begin position="1"/>
        <end position="11"/>
    </location>
</feature>
<dbReference type="PANTHER" id="PTHR43384">
    <property type="entry name" value="SEPTUM SITE-DETERMINING PROTEIN MIND HOMOLOG, CHLOROPLASTIC-RELATED"/>
    <property type="match status" value="1"/>
</dbReference>
<accession>A0ABY4L1E6</accession>
<dbReference type="InterPro" id="IPR050625">
    <property type="entry name" value="ParA/MinD_ATPase"/>
</dbReference>
<name>A0ABY4L1E6_THEAE</name>